<dbReference type="GO" id="GO:0005576">
    <property type="term" value="C:extracellular region"/>
    <property type="evidence" value="ECO:0007669"/>
    <property type="project" value="UniProtKB-SubCell"/>
</dbReference>
<evidence type="ECO:0000256" key="5">
    <source>
        <dbReference type="ARBA" id="ARBA00023157"/>
    </source>
</evidence>
<dbReference type="Proteomes" id="UP000215335">
    <property type="component" value="Unassembled WGS sequence"/>
</dbReference>
<dbReference type="Pfam" id="PF00049">
    <property type="entry name" value="Insulin"/>
    <property type="match status" value="1"/>
</dbReference>
<comment type="subcellular location">
    <subcellularLocation>
        <location evidence="6">Secreted</location>
    </subcellularLocation>
</comment>
<dbReference type="InterPro" id="IPR036438">
    <property type="entry name" value="Insulin-like_sf"/>
</dbReference>
<protein>
    <recommendedName>
        <fullName evidence="8">Insulin-like domain-containing protein</fullName>
    </recommendedName>
</protein>
<keyword evidence="10" id="KW-1185">Reference proteome</keyword>
<dbReference type="PIRSF" id="PIRSF018431">
    <property type="entry name" value="Molluscan_insulin_rel_peptide"/>
    <property type="match status" value="1"/>
</dbReference>
<reference evidence="9 10" key="1">
    <citation type="journal article" date="2017" name="Curr. Biol.">
        <title>The Evolution of Venom by Co-option of Single-Copy Genes.</title>
        <authorList>
            <person name="Martinson E.O."/>
            <person name="Mrinalini"/>
            <person name="Kelkar Y.D."/>
            <person name="Chang C.H."/>
            <person name="Werren J.H."/>
        </authorList>
    </citation>
    <scope>NUCLEOTIDE SEQUENCE [LARGE SCALE GENOMIC DNA]</scope>
    <source>
        <strain evidence="9 10">Alberta</strain>
        <tissue evidence="9">Whole body</tissue>
    </source>
</reference>
<dbReference type="GO" id="GO:0005179">
    <property type="term" value="F:hormone activity"/>
    <property type="evidence" value="ECO:0007669"/>
    <property type="project" value="InterPro"/>
</dbReference>
<organism evidence="9 10">
    <name type="scientific">Trichomalopsis sarcophagae</name>
    <dbReference type="NCBI Taxonomy" id="543379"/>
    <lineage>
        <taxon>Eukaryota</taxon>
        <taxon>Metazoa</taxon>
        <taxon>Ecdysozoa</taxon>
        <taxon>Arthropoda</taxon>
        <taxon>Hexapoda</taxon>
        <taxon>Insecta</taxon>
        <taxon>Pterygota</taxon>
        <taxon>Neoptera</taxon>
        <taxon>Endopterygota</taxon>
        <taxon>Hymenoptera</taxon>
        <taxon>Apocrita</taxon>
        <taxon>Proctotrupomorpha</taxon>
        <taxon>Chalcidoidea</taxon>
        <taxon>Pteromalidae</taxon>
        <taxon>Pteromalinae</taxon>
        <taxon>Trichomalopsis</taxon>
    </lineage>
</organism>
<dbReference type="Gene3D" id="1.10.100.10">
    <property type="entry name" value="Insulin-like"/>
    <property type="match status" value="1"/>
</dbReference>
<dbReference type="EMBL" id="NNAY01000554">
    <property type="protein sequence ID" value="OXU27704.1"/>
    <property type="molecule type" value="Genomic_DNA"/>
</dbReference>
<dbReference type="InterPro" id="IPR022352">
    <property type="entry name" value="Ins/IGF/rlx"/>
</dbReference>
<dbReference type="InterPro" id="IPR022353">
    <property type="entry name" value="Insulin_CS"/>
</dbReference>
<dbReference type="OrthoDB" id="6330326at2759"/>
<evidence type="ECO:0000256" key="4">
    <source>
        <dbReference type="ARBA" id="ARBA00022729"/>
    </source>
</evidence>
<keyword evidence="6" id="KW-0964">Secreted</keyword>
<proteinExistence type="inferred from homology"/>
<gene>
    <name evidence="9" type="ORF">TSAR_006926</name>
</gene>
<evidence type="ECO:0000256" key="2">
    <source>
        <dbReference type="ARBA" id="ARBA00011207"/>
    </source>
</evidence>
<dbReference type="SMART" id="SM00078">
    <property type="entry name" value="IlGF"/>
    <property type="match status" value="1"/>
</dbReference>
<comment type="caution">
    <text evidence="9">The sequence shown here is derived from an EMBL/GenBank/DDBJ whole genome shotgun (WGS) entry which is preliminary data.</text>
</comment>
<accession>A0A232FA25</accession>
<dbReference type="PANTHER" id="PTHR13647">
    <property type="entry name" value="INSULIN-LIKE PEPTIDE 2-RELATED"/>
    <property type="match status" value="1"/>
</dbReference>
<evidence type="ECO:0000313" key="10">
    <source>
        <dbReference type="Proteomes" id="UP000215335"/>
    </source>
</evidence>
<dbReference type="AlphaFoldDB" id="A0A232FA25"/>
<dbReference type="InterPro" id="IPR016179">
    <property type="entry name" value="Insulin-like"/>
</dbReference>
<evidence type="ECO:0000256" key="6">
    <source>
        <dbReference type="RuleBase" id="RU000406"/>
    </source>
</evidence>
<dbReference type="SUPFAM" id="SSF56994">
    <property type="entry name" value="Insulin-like"/>
    <property type="match status" value="1"/>
</dbReference>
<evidence type="ECO:0000256" key="7">
    <source>
        <dbReference type="SAM" id="SignalP"/>
    </source>
</evidence>
<evidence type="ECO:0000256" key="1">
    <source>
        <dbReference type="ARBA" id="ARBA00009034"/>
    </source>
</evidence>
<dbReference type="CDD" id="cd04366">
    <property type="entry name" value="IlGF_insulin_bombyxin_like"/>
    <property type="match status" value="1"/>
</dbReference>
<evidence type="ECO:0000259" key="8">
    <source>
        <dbReference type="SMART" id="SM00078"/>
    </source>
</evidence>
<dbReference type="PANTHER" id="PTHR13647:SF4">
    <property type="entry name" value="INSULIN-LIKE PEPTIDE 1-RELATED"/>
    <property type="match status" value="1"/>
</dbReference>
<keyword evidence="5" id="KW-1015">Disulfide bond</keyword>
<feature type="signal peptide" evidence="7">
    <location>
        <begin position="1"/>
        <end position="25"/>
    </location>
</feature>
<evidence type="ECO:0000256" key="3">
    <source>
        <dbReference type="ARBA" id="ARBA00022685"/>
    </source>
</evidence>
<evidence type="ECO:0000313" key="9">
    <source>
        <dbReference type="EMBL" id="OXU27704.1"/>
    </source>
</evidence>
<dbReference type="STRING" id="543379.A0A232FA25"/>
<comment type="similarity">
    <text evidence="1 6">Belongs to the insulin family.</text>
</comment>
<keyword evidence="4 7" id="KW-0732">Signal</keyword>
<comment type="subunit">
    <text evidence="2">Heterodimer of a B chain and an A chain linked by two disulfide bonds.</text>
</comment>
<name>A0A232FA25_9HYME</name>
<feature type="domain" description="Insulin-like" evidence="8">
    <location>
        <begin position="40"/>
        <end position="129"/>
    </location>
</feature>
<dbReference type="PRINTS" id="PR00276">
    <property type="entry name" value="INSULINFAMLY"/>
</dbReference>
<keyword evidence="3" id="KW-0165">Cleavage on pair of basic residues</keyword>
<dbReference type="PROSITE" id="PS00262">
    <property type="entry name" value="INSULIN"/>
    <property type="match status" value="1"/>
</dbReference>
<sequence>MSTSRLSGLVTLTFAILLLLQLVQAQSDVYQYEQKRQGASKYCGQQLSNALQLVCHGRYNPMFKKSVGQGMEMDDYPFNYDDSYPFRSRAVANAMMGRFGAGRFRRDSRGVHDECCLKSCTMNEMRSYCAIA</sequence>
<feature type="chain" id="PRO_5012714635" description="Insulin-like domain-containing protein" evidence="7">
    <location>
        <begin position="26"/>
        <end position="132"/>
    </location>
</feature>